<evidence type="ECO:0000313" key="2">
    <source>
        <dbReference type="Proteomes" id="UP001604043"/>
    </source>
</evidence>
<name>A0ABW6ZC93_9HYPH</name>
<sequence>MDFANYYGTGTISVSANGTAVTGVGTLWSALVMPGDTLEAGGRAVRVLSVTDDSHLTLAYGWPSTALAGSGYMIVYNSPDRATGTYVAERVRELIERQRVLDDAVATYAAVSVGLDTPPGSPLESDLYVVGTSPTGAWVGYAGYLAIWSGIAWRFTPPAQGMQVVALDTDMMWRRTAAGWSMWALGDRLALNGRTPMLVADFVRDQYRLNGSGVAASDLFTRSGGTKRVIGASGLLETVAANVLAIDYSTGRRRLLNEGSTTNQVVNSSTPTTWSKPGTTTITANAAVAPDGTTTAARIQATEWTAIPTSGVAASTLYTNSIWIKSATGANQNVPLTVNDDGPPFTVVASKTVAITPQWQRVTITGTALATTSNYRLVLGAGDYHVWQPQTEKGPVATSLIPTSGSPASRVADVVTWTAAAVAVLNTGTTTIAWRGMLSGATETWTLMLTANANALWMMAYRADSTSAWFTAPGAPSSGISVSPVPLGKIAICGCWDSAGWRMSANGSAPVSAAGSGAGVISSVNFGGAGGPSPGTAQYIDEIDVWSIAGSAAAVQVQARDWD</sequence>
<dbReference type="Pfam" id="PF10983">
    <property type="entry name" value="DUF2793"/>
    <property type="match status" value="1"/>
</dbReference>
<dbReference type="EMBL" id="JBAFUR010000001">
    <property type="protein sequence ID" value="MFG1250605.1"/>
    <property type="molecule type" value="Genomic_DNA"/>
</dbReference>
<proteinExistence type="predicted"/>
<dbReference type="InterPro" id="IPR021251">
    <property type="entry name" value="DUF2793"/>
</dbReference>
<keyword evidence="2" id="KW-1185">Reference proteome</keyword>
<reference evidence="1 2" key="1">
    <citation type="submission" date="2024-02" db="EMBL/GenBank/DDBJ databases">
        <title>Expansion and revision of Xanthobacter and proposal of Roseixanthobacter gen. nov.</title>
        <authorList>
            <person name="Soltysiak M.P.M."/>
            <person name="Jalihal A."/>
            <person name="Ory A."/>
            <person name="Chrisophersen C."/>
            <person name="Lee A.D."/>
            <person name="Boulton J."/>
            <person name="Springer M."/>
        </authorList>
    </citation>
    <scope>NUCLEOTIDE SEQUENCE [LARGE SCALE GENOMIC DNA]</scope>
    <source>
        <strain evidence="1 2">CB5</strain>
    </source>
</reference>
<protein>
    <submittedName>
        <fullName evidence="1">DUF2793 domain-containing protein</fullName>
    </submittedName>
</protein>
<organism evidence="1 2">
    <name type="scientific">Xanthobacter aminoxidans</name>
    <dbReference type="NCBI Taxonomy" id="186280"/>
    <lineage>
        <taxon>Bacteria</taxon>
        <taxon>Pseudomonadati</taxon>
        <taxon>Pseudomonadota</taxon>
        <taxon>Alphaproteobacteria</taxon>
        <taxon>Hyphomicrobiales</taxon>
        <taxon>Xanthobacteraceae</taxon>
        <taxon>Xanthobacter</taxon>
    </lineage>
</organism>
<evidence type="ECO:0000313" key="1">
    <source>
        <dbReference type="EMBL" id="MFG1250605.1"/>
    </source>
</evidence>
<gene>
    <name evidence="1" type="ORF">V5F30_00205</name>
</gene>
<accession>A0ABW6ZC93</accession>
<dbReference type="RefSeq" id="WP_394007041.1">
    <property type="nucleotide sequence ID" value="NZ_JBAFUR010000001.1"/>
</dbReference>
<dbReference type="Proteomes" id="UP001604043">
    <property type="component" value="Unassembled WGS sequence"/>
</dbReference>
<dbReference type="Gene3D" id="2.60.120.260">
    <property type="entry name" value="Galactose-binding domain-like"/>
    <property type="match status" value="1"/>
</dbReference>
<comment type="caution">
    <text evidence="1">The sequence shown here is derived from an EMBL/GenBank/DDBJ whole genome shotgun (WGS) entry which is preliminary data.</text>
</comment>